<feature type="repeat" description="Solcar" evidence="8">
    <location>
        <begin position="169"/>
        <end position="251"/>
    </location>
</feature>
<proteinExistence type="inferred from homology"/>
<evidence type="ECO:0000256" key="4">
    <source>
        <dbReference type="ARBA" id="ARBA00022792"/>
    </source>
</evidence>
<evidence type="ECO:0000256" key="10">
    <source>
        <dbReference type="SAM" id="MobiDB-lite"/>
    </source>
</evidence>
<keyword evidence="4" id="KW-0999">Mitochondrion inner membrane</keyword>
<feature type="repeat" description="Solcar" evidence="8">
    <location>
        <begin position="262"/>
        <end position="348"/>
    </location>
</feature>
<organism evidence="11">
    <name type="scientific">Micromonas pusilla</name>
    <name type="common">Picoplanktonic green alga</name>
    <name type="synonym">Chromulina pusilla</name>
    <dbReference type="NCBI Taxonomy" id="38833"/>
    <lineage>
        <taxon>Eukaryota</taxon>
        <taxon>Viridiplantae</taxon>
        <taxon>Chlorophyta</taxon>
        <taxon>Mamiellophyceae</taxon>
        <taxon>Mamiellales</taxon>
        <taxon>Mamiellaceae</taxon>
        <taxon>Micromonas</taxon>
    </lineage>
</organism>
<evidence type="ECO:0000256" key="8">
    <source>
        <dbReference type="PROSITE-ProRule" id="PRU00282"/>
    </source>
</evidence>
<evidence type="ECO:0000256" key="9">
    <source>
        <dbReference type="RuleBase" id="RU000488"/>
    </source>
</evidence>
<dbReference type="GO" id="GO:0005743">
    <property type="term" value="C:mitochondrial inner membrane"/>
    <property type="evidence" value="ECO:0007669"/>
    <property type="project" value="UniProtKB-SubCell"/>
</dbReference>
<accession>A0A7S0KW52</accession>
<evidence type="ECO:0008006" key="12">
    <source>
        <dbReference type="Google" id="ProtNLM"/>
    </source>
</evidence>
<evidence type="ECO:0000256" key="5">
    <source>
        <dbReference type="ARBA" id="ARBA00022989"/>
    </source>
</evidence>
<dbReference type="InterPro" id="IPR051028">
    <property type="entry name" value="Mito_Solute_Carrier"/>
</dbReference>
<evidence type="ECO:0000256" key="3">
    <source>
        <dbReference type="ARBA" id="ARBA00022692"/>
    </source>
</evidence>
<dbReference type="PANTHER" id="PTHR45678">
    <property type="entry name" value="MITOCHONDRIAL 2-OXODICARBOXYLATE CARRIER 1-RELATED"/>
    <property type="match status" value="1"/>
</dbReference>
<dbReference type="Gene3D" id="1.50.40.10">
    <property type="entry name" value="Mitochondrial carrier domain"/>
    <property type="match status" value="1"/>
</dbReference>
<dbReference type="InterPro" id="IPR023395">
    <property type="entry name" value="MCP_dom_sf"/>
</dbReference>
<protein>
    <recommendedName>
        <fullName evidence="12">Mitochondrial carrier family</fullName>
    </recommendedName>
</protein>
<comment type="similarity">
    <text evidence="2 9">Belongs to the mitochondrial carrier (TC 2.A.29) family.</text>
</comment>
<dbReference type="EMBL" id="HBEV01014677">
    <property type="protein sequence ID" value="CAD8594026.1"/>
    <property type="molecule type" value="Transcribed_RNA"/>
</dbReference>
<name>A0A7S0KW52_MICPS</name>
<dbReference type="PANTHER" id="PTHR45678:SF9">
    <property type="entry name" value="CALCIUM-BINDING MITOCHONDRIAL CARRIER PROTEIN ARALAR1"/>
    <property type="match status" value="1"/>
</dbReference>
<evidence type="ECO:0000256" key="2">
    <source>
        <dbReference type="ARBA" id="ARBA00006375"/>
    </source>
</evidence>
<dbReference type="SUPFAM" id="SSF103506">
    <property type="entry name" value="Mitochondrial carrier"/>
    <property type="match status" value="1"/>
</dbReference>
<evidence type="ECO:0000313" key="11">
    <source>
        <dbReference type="EMBL" id="CAD8594026.1"/>
    </source>
</evidence>
<keyword evidence="9" id="KW-0813">Transport</keyword>
<dbReference type="AlphaFoldDB" id="A0A7S0KW52"/>
<sequence>MLSGILEPARVPPDSTHRPHATPAARVDSRDKNLAAETLPGASATAEATPQRRSDAPHRNVGSMLPNTRDFPPLTPFAASVVEGKRRLPLSDTENLMVGAFGGTLECAVQMPLITLKICQQSKKPFPTTIGGWFRGVTAAAAPLGPITAVQVAVNGAIERVVTGGDRDPTDPERVGVAMAAGAVSSVLYSPVDLVVIQQQKLGLDSPGATVSAIVKEHGASGMMRGFWSCVVREAIYTAGYLGLAPIAKDYLTGNVEYFKSNDLAASIVGSSIGGTVAAVLTHPVDTSKTCAQSDIAGVKYPNARTALGMVYKDGGIGALYGGGLARTARLCGAFFIINNIREAAIDWKTARAEA</sequence>
<dbReference type="InterPro" id="IPR018108">
    <property type="entry name" value="MCP_transmembrane"/>
</dbReference>
<evidence type="ECO:0000256" key="6">
    <source>
        <dbReference type="ARBA" id="ARBA00023128"/>
    </source>
</evidence>
<keyword evidence="7 8" id="KW-0472">Membrane</keyword>
<keyword evidence="6" id="KW-0496">Mitochondrion</keyword>
<dbReference type="PROSITE" id="PS50920">
    <property type="entry name" value="SOLCAR"/>
    <property type="match status" value="2"/>
</dbReference>
<evidence type="ECO:0000256" key="7">
    <source>
        <dbReference type="ARBA" id="ARBA00023136"/>
    </source>
</evidence>
<evidence type="ECO:0000256" key="1">
    <source>
        <dbReference type="ARBA" id="ARBA00004448"/>
    </source>
</evidence>
<feature type="region of interest" description="Disordered" evidence="10">
    <location>
        <begin position="1"/>
        <end position="70"/>
    </location>
</feature>
<gene>
    <name evidence="11" type="ORF">MSP1404_LOCUS11430</name>
</gene>
<keyword evidence="5" id="KW-1133">Transmembrane helix</keyword>
<dbReference type="GO" id="GO:0022857">
    <property type="term" value="F:transmembrane transporter activity"/>
    <property type="evidence" value="ECO:0007669"/>
    <property type="project" value="TreeGrafter"/>
</dbReference>
<keyword evidence="3 8" id="KW-0812">Transmembrane</keyword>
<reference evidence="11" key="1">
    <citation type="submission" date="2021-01" db="EMBL/GenBank/DDBJ databases">
        <authorList>
            <person name="Corre E."/>
            <person name="Pelletier E."/>
            <person name="Niang G."/>
            <person name="Scheremetjew M."/>
            <person name="Finn R."/>
            <person name="Kale V."/>
            <person name="Holt S."/>
            <person name="Cochrane G."/>
            <person name="Meng A."/>
            <person name="Brown T."/>
            <person name="Cohen L."/>
        </authorList>
    </citation>
    <scope>NUCLEOTIDE SEQUENCE</scope>
    <source>
        <strain evidence="11">CCMP494</strain>
    </source>
</reference>
<comment type="subcellular location">
    <subcellularLocation>
        <location evidence="1">Mitochondrion inner membrane</location>
        <topology evidence="1">Multi-pass membrane protein</topology>
    </subcellularLocation>
</comment>
<dbReference type="Pfam" id="PF00153">
    <property type="entry name" value="Mito_carr"/>
    <property type="match status" value="2"/>
</dbReference>